<dbReference type="PANTHER" id="PTHR38107:SF3">
    <property type="entry name" value="LYSOZYME RRRD-RELATED"/>
    <property type="match status" value="1"/>
</dbReference>
<accession>A0AAE3D0W8</accession>
<comment type="similarity">
    <text evidence="4">Belongs to the glycosyl hydrolase 24 family.</text>
</comment>
<dbReference type="InterPro" id="IPR033907">
    <property type="entry name" value="Endolysin_autolysin"/>
</dbReference>
<sequence>MTIANRYDPRLVPFTGGHEGKVLRWYRDPTGTPTIGFGFTWGSKIFREWFLKTRGRKMQAGDTITDAEAFMLLKLVIEQEYLPPVIDRIDAAKATVTKHAVAAATDMAYNCGAGALGWSWFKQLLAGDVADSAARYRVTAQTSKGRKLPGLVRRRKEGALILYRNIWPDWVKTPTSLATADDVKAALPDWRLLAEDYDQGVAWLEQLGYFQGLATTDTKAVKAAVLAFQQEHPQLANDGVLGRATLDQLQRVIDLKKKAATTGAAGGGSAATGGAETATQTDITGISDLLIWGGVAVLVIGGAWLAWRYRDELSIAARSLFKRKG</sequence>
<dbReference type="Pfam" id="PF01471">
    <property type="entry name" value="PG_binding_1"/>
    <property type="match status" value="1"/>
</dbReference>
<dbReference type="GO" id="GO:0031640">
    <property type="term" value="P:killing of cells of another organism"/>
    <property type="evidence" value="ECO:0007669"/>
    <property type="project" value="UniProtKB-KW"/>
</dbReference>
<dbReference type="GO" id="GO:0009253">
    <property type="term" value="P:peptidoglycan catabolic process"/>
    <property type="evidence" value="ECO:0007669"/>
    <property type="project" value="InterPro"/>
</dbReference>
<dbReference type="InterPro" id="IPR002477">
    <property type="entry name" value="Peptidoglycan-bd-like"/>
</dbReference>
<comment type="caution">
    <text evidence="7">The sequence shown here is derived from an EMBL/GenBank/DDBJ whole genome shotgun (WGS) entry which is preliminary data.</text>
</comment>
<keyword evidence="5" id="KW-1133">Transmembrane helix</keyword>
<dbReference type="GO" id="GO:0042742">
    <property type="term" value="P:defense response to bacterium"/>
    <property type="evidence" value="ECO:0007669"/>
    <property type="project" value="UniProtKB-KW"/>
</dbReference>
<keyword evidence="4" id="KW-0378">Hydrolase</keyword>
<evidence type="ECO:0000256" key="4">
    <source>
        <dbReference type="RuleBase" id="RU003788"/>
    </source>
</evidence>
<dbReference type="EC" id="3.2.1.17" evidence="4"/>
<dbReference type="InterPro" id="IPR051018">
    <property type="entry name" value="Bacteriophage_GH24"/>
</dbReference>
<evidence type="ECO:0000313" key="7">
    <source>
        <dbReference type="EMBL" id="MBW8638975.1"/>
    </source>
</evidence>
<evidence type="ECO:0000256" key="3">
    <source>
        <dbReference type="ARBA" id="ARBA00023200"/>
    </source>
</evidence>
<evidence type="ECO:0000256" key="2">
    <source>
        <dbReference type="ARBA" id="ARBA00022638"/>
    </source>
</evidence>
<evidence type="ECO:0000256" key="1">
    <source>
        <dbReference type="ARBA" id="ARBA00022529"/>
    </source>
</evidence>
<dbReference type="CDD" id="cd00737">
    <property type="entry name" value="lyz_endolysin_autolysin"/>
    <property type="match status" value="1"/>
</dbReference>
<dbReference type="InterPro" id="IPR023347">
    <property type="entry name" value="Lysozyme_dom_sf"/>
</dbReference>
<dbReference type="InterPro" id="IPR036366">
    <property type="entry name" value="PGBDSf"/>
</dbReference>
<gene>
    <name evidence="7" type="ORF">K1W69_17395</name>
</gene>
<dbReference type="Gene3D" id="1.10.530.40">
    <property type="match status" value="1"/>
</dbReference>
<dbReference type="PANTHER" id="PTHR38107">
    <property type="match status" value="1"/>
</dbReference>
<keyword evidence="4" id="KW-0326">Glycosidase</keyword>
<evidence type="ECO:0000259" key="6">
    <source>
        <dbReference type="Pfam" id="PF01471"/>
    </source>
</evidence>
<keyword evidence="3" id="KW-1035">Host cytoplasm</keyword>
<dbReference type="SUPFAM" id="SSF53955">
    <property type="entry name" value="Lysozyme-like"/>
    <property type="match status" value="1"/>
</dbReference>
<dbReference type="GO" id="GO:0003796">
    <property type="term" value="F:lysozyme activity"/>
    <property type="evidence" value="ECO:0007669"/>
    <property type="project" value="UniProtKB-EC"/>
</dbReference>
<dbReference type="EMBL" id="JAICBX010000003">
    <property type="protein sequence ID" value="MBW8638975.1"/>
    <property type="molecule type" value="Genomic_DNA"/>
</dbReference>
<feature type="transmembrane region" description="Helical" evidence="5">
    <location>
        <begin position="289"/>
        <end position="307"/>
    </location>
</feature>
<dbReference type="AlphaFoldDB" id="A0AAE3D0W8"/>
<evidence type="ECO:0000256" key="5">
    <source>
        <dbReference type="SAM" id="Phobius"/>
    </source>
</evidence>
<dbReference type="RefSeq" id="WP_220229691.1">
    <property type="nucleotide sequence ID" value="NZ_JAICBX010000003.1"/>
</dbReference>
<keyword evidence="5" id="KW-0812">Transmembrane</keyword>
<feature type="domain" description="Peptidoglycan binding-like" evidence="6">
    <location>
        <begin position="202"/>
        <end position="249"/>
    </location>
</feature>
<organism evidence="7 8">
    <name type="scientific">Flavimaribacter sediminis</name>
    <dbReference type="NCBI Taxonomy" id="2865987"/>
    <lineage>
        <taxon>Bacteria</taxon>
        <taxon>Pseudomonadati</taxon>
        <taxon>Pseudomonadota</taxon>
        <taxon>Alphaproteobacteria</taxon>
        <taxon>Hyphomicrobiales</taxon>
        <taxon>Rhizobiaceae</taxon>
        <taxon>Flavimaribacter</taxon>
    </lineage>
</organism>
<keyword evidence="1 4" id="KW-0929">Antimicrobial</keyword>
<dbReference type="InterPro" id="IPR023346">
    <property type="entry name" value="Lysozyme-like_dom_sf"/>
</dbReference>
<dbReference type="GO" id="GO:0016998">
    <property type="term" value="P:cell wall macromolecule catabolic process"/>
    <property type="evidence" value="ECO:0007669"/>
    <property type="project" value="InterPro"/>
</dbReference>
<protein>
    <recommendedName>
        <fullName evidence="4">Lysozyme</fullName>
        <ecNumber evidence="4">3.2.1.17</ecNumber>
    </recommendedName>
</protein>
<dbReference type="InterPro" id="IPR002196">
    <property type="entry name" value="Glyco_hydro_24"/>
</dbReference>
<dbReference type="Proteomes" id="UP001196509">
    <property type="component" value="Unassembled WGS sequence"/>
</dbReference>
<reference evidence="7" key="1">
    <citation type="submission" date="2021-08" db="EMBL/GenBank/DDBJ databases">
        <title>Hoeflea bacterium WL0058 sp. nov., isolated from the sediment.</title>
        <authorList>
            <person name="Wang L."/>
            <person name="Zhang D."/>
        </authorList>
    </citation>
    <scope>NUCLEOTIDE SEQUENCE</scope>
    <source>
        <strain evidence="7">WL0058</strain>
    </source>
</reference>
<evidence type="ECO:0000313" key="8">
    <source>
        <dbReference type="Proteomes" id="UP001196509"/>
    </source>
</evidence>
<keyword evidence="8" id="KW-1185">Reference proteome</keyword>
<dbReference type="Pfam" id="PF00959">
    <property type="entry name" value="Phage_lysozyme"/>
    <property type="match status" value="1"/>
</dbReference>
<name>A0AAE3D0W8_9HYPH</name>
<dbReference type="Gene3D" id="1.10.101.10">
    <property type="entry name" value="PGBD-like superfamily/PGBD"/>
    <property type="match status" value="1"/>
</dbReference>
<keyword evidence="5" id="KW-0472">Membrane</keyword>
<keyword evidence="2 4" id="KW-0081">Bacteriolytic enzyme</keyword>
<comment type="catalytic activity">
    <reaction evidence="4">
        <text>Hydrolysis of (1-&gt;4)-beta-linkages between N-acetylmuramic acid and N-acetyl-D-glucosamine residues in a peptidoglycan and between N-acetyl-D-glucosamine residues in chitodextrins.</text>
        <dbReference type="EC" id="3.2.1.17"/>
    </reaction>
</comment>
<proteinExistence type="inferred from homology"/>